<name>A0ABN2UBR3_9ACTN</name>
<evidence type="ECO:0000313" key="1">
    <source>
        <dbReference type="EMBL" id="GAA2034064.1"/>
    </source>
</evidence>
<protein>
    <recommendedName>
        <fullName evidence="3">DUF2332 domain-containing protein</fullName>
    </recommendedName>
</protein>
<keyword evidence="2" id="KW-1185">Reference proteome</keyword>
<dbReference type="EMBL" id="BAAAQN010000020">
    <property type="protein sequence ID" value="GAA2034064.1"/>
    <property type="molecule type" value="Genomic_DNA"/>
</dbReference>
<evidence type="ECO:0008006" key="3">
    <source>
        <dbReference type="Google" id="ProtNLM"/>
    </source>
</evidence>
<dbReference type="InterPro" id="IPR011200">
    <property type="entry name" value="UCP012608"/>
</dbReference>
<dbReference type="Pfam" id="PF10094">
    <property type="entry name" value="DUF2332"/>
    <property type="match status" value="1"/>
</dbReference>
<accession>A0ABN2UBR3</accession>
<dbReference type="Proteomes" id="UP001500751">
    <property type="component" value="Unassembled WGS sequence"/>
</dbReference>
<reference evidence="1 2" key="1">
    <citation type="journal article" date="2019" name="Int. J. Syst. Evol. Microbiol.">
        <title>The Global Catalogue of Microorganisms (GCM) 10K type strain sequencing project: providing services to taxonomists for standard genome sequencing and annotation.</title>
        <authorList>
            <consortium name="The Broad Institute Genomics Platform"/>
            <consortium name="The Broad Institute Genome Sequencing Center for Infectious Disease"/>
            <person name="Wu L."/>
            <person name="Ma J."/>
        </authorList>
    </citation>
    <scope>NUCLEOTIDE SEQUENCE [LARGE SCALE GENOMIC DNA]</scope>
    <source>
        <strain evidence="1 2">JCM 16014</strain>
    </source>
</reference>
<gene>
    <name evidence="1" type="ORF">GCM10009839_38220</name>
</gene>
<organism evidence="1 2">
    <name type="scientific">Catenulispora yoronensis</name>
    <dbReference type="NCBI Taxonomy" id="450799"/>
    <lineage>
        <taxon>Bacteria</taxon>
        <taxon>Bacillati</taxon>
        <taxon>Actinomycetota</taxon>
        <taxon>Actinomycetes</taxon>
        <taxon>Catenulisporales</taxon>
        <taxon>Catenulisporaceae</taxon>
        <taxon>Catenulispora</taxon>
    </lineage>
</organism>
<proteinExistence type="predicted"/>
<comment type="caution">
    <text evidence="1">The sequence shown here is derived from an EMBL/GenBank/DDBJ whole genome shotgun (WGS) entry which is preliminary data.</text>
</comment>
<evidence type="ECO:0000313" key="2">
    <source>
        <dbReference type="Proteomes" id="UP001500751"/>
    </source>
</evidence>
<sequence length="380" mass="40292">MSSMNADNFRRFAPMAAADASPLYAALAEQAADDARLRAVFEGPEPGSADDRPVTLAFAAMHRVLADHPDDALAAYYASLGGDRAPDAELAKAFEAFVFDHRDRIETLLATADLQSNEPLRAAQLRPAFGWAQAGLGRALGLIEVGTSAGLLLHPERYGYEYVFGDGSVLERPPAAGSDPRDDVVGPVLRCEMRGAATAKALAPLIAKDLRISSRVGLDLNPLNPADAENRAWLRAQVWPEEADRRARLDAALAMAVRYPARLRKGDAVAILPAAVGTVSAPAVPCVFVSNTLAHFDADGRAAFVELIRALGARQDLVLIVKEPDSVGLGLFAPRAVADPAVPGVETLGAVLYQAGRERCFSLGTAGPRGAWLDWAPAML</sequence>